<proteinExistence type="predicted"/>
<dbReference type="AlphaFoldDB" id="A0A7J6W814"/>
<accession>A0A7J6W814</accession>
<gene>
    <name evidence="1" type="ORF">FRX31_017338</name>
</gene>
<protein>
    <submittedName>
        <fullName evidence="1">Uncharacterized protein</fullName>
    </submittedName>
</protein>
<evidence type="ECO:0000313" key="2">
    <source>
        <dbReference type="Proteomes" id="UP000554482"/>
    </source>
</evidence>
<reference evidence="1 2" key="1">
    <citation type="submission" date="2020-06" db="EMBL/GenBank/DDBJ databases">
        <title>Transcriptomic and genomic resources for Thalictrum thalictroides and T. hernandezii: Facilitating candidate gene discovery in an emerging model plant lineage.</title>
        <authorList>
            <person name="Arias T."/>
            <person name="Riano-Pachon D.M."/>
            <person name="Di Stilio V.S."/>
        </authorList>
    </citation>
    <scope>NUCLEOTIDE SEQUENCE [LARGE SCALE GENOMIC DNA]</scope>
    <source>
        <strain evidence="2">cv. WT478/WT964</strain>
        <tissue evidence="1">Leaves</tissue>
    </source>
</reference>
<comment type="caution">
    <text evidence="1">The sequence shown here is derived from an EMBL/GenBank/DDBJ whole genome shotgun (WGS) entry which is preliminary data.</text>
</comment>
<sequence length="72" mass="8445">MFFITSVKRHKNSKLKSRVFFGVFWDGKEQELMKPLRDSFVTVLRTCPLNFKPIRVCFIVGSVTLCVSTPFW</sequence>
<keyword evidence="2" id="KW-1185">Reference proteome</keyword>
<evidence type="ECO:0000313" key="1">
    <source>
        <dbReference type="EMBL" id="KAF5193077.1"/>
    </source>
</evidence>
<dbReference type="Proteomes" id="UP000554482">
    <property type="component" value="Unassembled WGS sequence"/>
</dbReference>
<organism evidence="1 2">
    <name type="scientific">Thalictrum thalictroides</name>
    <name type="common">Rue-anemone</name>
    <name type="synonym">Anemone thalictroides</name>
    <dbReference type="NCBI Taxonomy" id="46969"/>
    <lineage>
        <taxon>Eukaryota</taxon>
        <taxon>Viridiplantae</taxon>
        <taxon>Streptophyta</taxon>
        <taxon>Embryophyta</taxon>
        <taxon>Tracheophyta</taxon>
        <taxon>Spermatophyta</taxon>
        <taxon>Magnoliopsida</taxon>
        <taxon>Ranunculales</taxon>
        <taxon>Ranunculaceae</taxon>
        <taxon>Thalictroideae</taxon>
        <taxon>Thalictrum</taxon>
    </lineage>
</organism>
<dbReference type="EMBL" id="JABWDY010020538">
    <property type="protein sequence ID" value="KAF5193077.1"/>
    <property type="molecule type" value="Genomic_DNA"/>
</dbReference>
<name>A0A7J6W814_THATH</name>